<evidence type="ECO:0000256" key="3">
    <source>
        <dbReference type="ARBA" id="ARBA00023163"/>
    </source>
</evidence>
<evidence type="ECO:0000313" key="6">
    <source>
        <dbReference type="Proteomes" id="UP001603978"/>
    </source>
</evidence>
<keyword evidence="6" id="KW-1185">Reference proteome</keyword>
<evidence type="ECO:0000256" key="2">
    <source>
        <dbReference type="ARBA" id="ARBA00023125"/>
    </source>
</evidence>
<gene>
    <name evidence="5" type="ORF">ACFLIM_31690</name>
</gene>
<dbReference type="Gene3D" id="3.30.1050.10">
    <property type="entry name" value="SCP2 sterol-binding domain"/>
    <property type="match status" value="1"/>
</dbReference>
<dbReference type="Gene3D" id="1.10.10.10">
    <property type="entry name" value="Winged helix-like DNA-binding domain superfamily/Winged helix DNA-binding domain"/>
    <property type="match status" value="1"/>
</dbReference>
<dbReference type="InterPro" id="IPR036527">
    <property type="entry name" value="SCP2_sterol-bd_dom_sf"/>
</dbReference>
<dbReference type="InterPro" id="IPR036390">
    <property type="entry name" value="WH_DNA-bd_sf"/>
</dbReference>
<organism evidence="5 6">
    <name type="scientific">Nonomuraea marmarensis</name>
    <dbReference type="NCBI Taxonomy" id="3351344"/>
    <lineage>
        <taxon>Bacteria</taxon>
        <taxon>Bacillati</taxon>
        <taxon>Actinomycetota</taxon>
        <taxon>Actinomycetes</taxon>
        <taxon>Streptosporangiales</taxon>
        <taxon>Streptosporangiaceae</taxon>
        <taxon>Nonomuraea</taxon>
    </lineage>
</organism>
<evidence type="ECO:0000259" key="4">
    <source>
        <dbReference type="PROSITE" id="PS51118"/>
    </source>
</evidence>
<name>A0ABW7AK88_9ACTN</name>
<dbReference type="RefSeq" id="WP_393171724.1">
    <property type="nucleotide sequence ID" value="NZ_JBICRM010000023.1"/>
</dbReference>
<sequence length="225" mass="24155">MVGKRSYGDGCAIAHALELVGERWALLVVRELILGPKRFTDLRAGLPGISADILTQRLRELGDAGVVQRRKLSPPAGSWIYELTGWGAELEPIVTRLARWSSRSPSLRRDAPLSADSAALSLQALFAPAETFDITVALRLGEHHFLVRIAGDHLGLARADSDQAQADLIIETSPRTLAALLGRARPLADTLTTGELTLTGPQALAERFLGLFPPPEPITVAHAPA</sequence>
<dbReference type="Proteomes" id="UP001603978">
    <property type="component" value="Unassembled WGS sequence"/>
</dbReference>
<evidence type="ECO:0000256" key="1">
    <source>
        <dbReference type="ARBA" id="ARBA00023015"/>
    </source>
</evidence>
<reference evidence="5 6" key="1">
    <citation type="submission" date="2024-10" db="EMBL/GenBank/DDBJ databases">
        <authorList>
            <person name="Topkara A.R."/>
            <person name="Saygin H."/>
        </authorList>
    </citation>
    <scope>NUCLEOTIDE SEQUENCE [LARGE SCALE GENOMIC DNA]</scope>
    <source>
        <strain evidence="5 6">M3C6</strain>
    </source>
</reference>
<accession>A0ABW7AK88</accession>
<dbReference type="PANTHER" id="PTHR33204">
    <property type="entry name" value="TRANSCRIPTIONAL REGULATOR, MARR FAMILY"/>
    <property type="match status" value="1"/>
</dbReference>
<dbReference type="PROSITE" id="PS51118">
    <property type="entry name" value="HTH_HXLR"/>
    <property type="match status" value="1"/>
</dbReference>
<keyword evidence="2" id="KW-0238">DNA-binding</keyword>
<evidence type="ECO:0000313" key="5">
    <source>
        <dbReference type="EMBL" id="MFG1707778.1"/>
    </source>
</evidence>
<dbReference type="SUPFAM" id="SSF55718">
    <property type="entry name" value="SCP-like"/>
    <property type="match status" value="1"/>
</dbReference>
<dbReference type="EMBL" id="JBICRM010000023">
    <property type="protein sequence ID" value="MFG1707778.1"/>
    <property type="molecule type" value="Genomic_DNA"/>
</dbReference>
<dbReference type="Pfam" id="PF01638">
    <property type="entry name" value="HxlR"/>
    <property type="match status" value="1"/>
</dbReference>
<dbReference type="InterPro" id="IPR036388">
    <property type="entry name" value="WH-like_DNA-bd_sf"/>
</dbReference>
<keyword evidence="1" id="KW-0805">Transcription regulation</keyword>
<keyword evidence="3" id="KW-0804">Transcription</keyword>
<proteinExistence type="predicted"/>
<dbReference type="SUPFAM" id="SSF46785">
    <property type="entry name" value="Winged helix' DNA-binding domain"/>
    <property type="match status" value="1"/>
</dbReference>
<dbReference type="InterPro" id="IPR002577">
    <property type="entry name" value="HTH_HxlR"/>
</dbReference>
<comment type="caution">
    <text evidence="5">The sequence shown here is derived from an EMBL/GenBank/DDBJ whole genome shotgun (WGS) entry which is preliminary data.</text>
</comment>
<dbReference type="PANTHER" id="PTHR33204:SF18">
    <property type="entry name" value="TRANSCRIPTIONAL REGULATORY PROTEIN"/>
    <property type="match status" value="1"/>
</dbReference>
<feature type="domain" description="HTH hxlR-type" evidence="4">
    <location>
        <begin position="11"/>
        <end position="109"/>
    </location>
</feature>
<protein>
    <submittedName>
        <fullName evidence="5">Winged helix-turn-helix transcriptional regulator</fullName>
    </submittedName>
</protein>